<feature type="domain" description="FAD dependent oxidoreductase" evidence="1">
    <location>
        <begin position="61"/>
        <end position="460"/>
    </location>
</feature>
<dbReference type="EMBL" id="MDYP01000002">
    <property type="protein sequence ID" value="OQE11622.1"/>
    <property type="molecule type" value="Genomic_DNA"/>
</dbReference>
<dbReference type="AlphaFoldDB" id="A0A1V6SC95"/>
<dbReference type="GO" id="GO:0005737">
    <property type="term" value="C:cytoplasm"/>
    <property type="evidence" value="ECO:0007669"/>
    <property type="project" value="TreeGrafter"/>
</dbReference>
<comment type="caution">
    <text evidence="2">The sequence shown here is derived from an EMBL/GenBank/DDBJ whole genome shotgun (WGS) entry which is preliminary data.</text>
</comment>
<evidence type="ECO:0000259" key="1">
    <source>
        <dbReference type="Pfam" id="PF01266"/>
    </source>
</evidence>
<organism evidence="2 3">
    <name type="scientific">Penicillium vulpinum</name>
    <dbReference type="NCBI Taxonomy" id="29845"/>
    <lineage>
        <taxon>Eukaryota</taxon>
        <taxon>Fungi</taxon>
        <taxon>Dikarya</taxon>
        <taxon>Ascomycota</taxon>
        <taxon>Pezizomycotina</taxon>
        <taxon>Eurotiomycetes</taxon>
        <taxon>Eurotiomycetidae</taxon>
        <taxon>Eurotiales</taxon>
        <taxon>Aspergillaceae</taxon>
        <taxon>Penicillium</taxon>
    </lineage>
</organism>
<keyword evidence="3" id="KW-1185">Reference proteome</keyword>
<reference evidence="3" key="1">
    <citation type="journal article" date="2017" name="Nat. Microbiol.">
        <title>Global analysis of biosynthetic gene clusters reveals vast potential of secondary metabolite production in Penicillium species.</title>
        <authorList>
            <person name="Nielsen J.C."/>
            <person name="Grijseels S."/>
            <person name="Prigent S."/>
            <person name="Ji B."/>
            <person name="Dainat J."/>
            <person name="Nielsen K.F."/>
            <person name="Frisvad J.C."/>
            <person name="Workman M."/>
            <person name="Nielsen J."/>
        </authorList>
    </citation>
    <scope>NUCLEOTIDE SEQUENCE [LARGE SCALE GENOMIC DNA]</scope>
    <source>
        <strain evidence="3">IBT 29486</strain>
    </source>
</reference>
<proteinExistence type="predicted"/>
<dbReference type="STRING" id="29845.A0A1V6SC95"/>
<gene>
    <name evidence="2" type="ORF">PENVUL_c002G08693</name>
</gene>
<dbReference type="Pfam" id="PF01266">
    <property type="entry name" value="DAO"/>
    <property type="match status" value="1"/>
</dbReference>
<dbReference type="PANTHER" id="PTHR13847">
    <property type="entry name" value="SARCOSINE DEHYDROGENASE-RELATED"/>
    <property type="match status" value="1"/>
</dbReference>
<dbReference type="Gene3D" id="3.30.9.10">
    <property type="entry name" value="D-Amino Acid Oxidase, subunit A, domain 2"/>
    <property type="match status" value="1"/>
</dbReference>
<dbReference type="InterPro" id="IPR036188">
    <property type="entry name" value="FAD/NAD-bd_sf"/>
</dbReference>
<dbReference type="InterPro" id="IPR006076">
    <property type="entry name" value="FAD-dep_OxRdtase"/>
</dbReference>
<dbReference type="PANTHER" id="PTHR13847:SF213">
    <property type="entry name" value="DEPENDENT OXIDOREDUCTASE, PUTATIVE-RELATED"/>
    <property type="match status" value="1"/>
</dbReference>
<dbReference type="Proteomes" id="UP000191518">
    <property type="component" value="Unassembled WGS sequence"/>
</dbReference>
<dbReference type="OrthoDB" id="512662at2759"/>
<protein>
    <recommendedName>
        <fullName evidence="1">FAD dependent oxidoreductase domain-containing protein</fullName>
    </recommendedName>
</protein>
<dbReference type="Gene3D" id="3.50.50.60">
    <property type="entry name" value="FAD/NAD(P)-binding domain"/>
    <property type="match status" value="1"/>
</dbReference>
<dbReference type="SUPFAM" id="SSF51905">
    <property type="entry name" value="FAD/NAD(P)-binding domain"/>
    <property type="match status" value="1"/>
</dbReference>
<evidence type="ECO:0000313" key="3">
    <source>
        <dbReference type="Proteomes" id="UP000191518"/>
    </source>
</evidence>
<name>A0A1V6SC95_9EURO</name>
<evidence type="ECO:0000313" key="2">
    <source>
        <dbReference type="EMBL" id="OQE11622.1"/>
    </source>
</evidence>
<accession>A0A1V6SC95</accession>
<sequence length="509" mass="55011">MPFATDILSDPSVPASARQQALNRIHSDPGIPQTLTTSSFWTLSPHDFSQGAAKFLPKEADIVIIGSGVTGASIARTLLQNRASNSSSGSHPSIVMLEARTVCSGATGRNGGHILETADEYCEFADVFGDDAARKLLRFRLGHLEEMLAVAEELGITTEAQARKVQFLSVYFGEEPWKAALERMHRFKEGMPEEAAEWKSYEGDDVLSDFHLARARGVIAGPAGALWPYKFVTGVLNRLLEDFQDDFRVEENTPVTAIHDETSTTGPRYKVETSRGTITARHVIHCTNAHVSHLVPGFRGRIFPVRGQMSAQTPGDNFPNQAADHSWLFNYDRGFDYMTQLPAGQMMLGGGFAQAEAGGLADLGVSTDCDLSLYIDIHLSGALRAIFGGKDWGSVQGDAVQAMWTGNMAFSSDGFPWVGQLPGAVTGRSEHGSEGAEWVCAAFGGEGMVQAWLSGKAVATMLLAQDASLSENVSADLSWFPEQLLVSEARFAEAVLPKEVNDDVHKANL</sequence>